<comment type="caution">
    <text evidence="1">The sequence shown here is derived from an EMBL/GenBank/DDBJ whole genome shotgun (WGS) entry which is preliminary data.</text>
</comment>
<reference evidence="1 2" key="1">
    <citation type="journal article" date="2013" name="Genome Announc.">
        <title>Genome Sequence of Novosphingobium lindaniclasticum LE124T, Isolated from a Hexachlorocyclohexane Dumpsite.</title>
        <authorList>
            <person name="Saxena A."/>
            <person name="Nayyar N."/>
            <person name="Sangwan N."/>
            <person name="Kumari R."/>
            <person name="Khurana J.P."/>
            <person name="Lal R."/>
        </authorList>
    </citation>
    <scope>NUCLEOTIDE SEQUENCE [LARGE SCALE GENOMIC DNA]</scope>
    <source>
        <strain evidence="1 2">LE124</strain>
    </source>
</reference>
<gene>
    <name evidence="1" type="ORF">L284_20840</name>
</gene>
<evidence type="ECO:0000313" key="2">
    <source>
        <dbReference type="Proteomes" id="UP000015527"/>
    </source>
</evidence>
<protein>
    <submittedName>
        <fullName evidence="1">Uncharacterized protein</fullName>
    </submittedName>
</protein>
<accession>T0H9K8</accession>
<dbReference type="EMBL" id="ATHL01000141">
    <property type="protein sequence ID" value="EQB08778.1"/>
    <property type="molecule type" value="Genomic_DNA"/>
</dbReference>
<dbReference type="AlphaFoldDB" id="T0H9K8"/>
<dbReference type="PATRIC" id="fig|1096930.3.peg.4096"/>
<dbReference type="RefSeq" id="WP_021235852.1">
    <property type="nucleotide sequence ID" value="NZ_ATHL01000141.1"/>
</dbReference>
<organism evidence="1 2">
    <name type="scientific">Novosphingobium lindaniclasticum LE124</name>
    <dbReference type="NCBI Taxonomy" id="1096930"/>
    <lineage>
        <taxon>Bacteria</taxon>
        <taxon>Pseudomonadati</taxon>
        <taxon>Pseudomonadota</taxon>
        <taxon>Alphaproteobacteria</taxon>
        <taxon>Sphingomonadales</taxon>
        <taxon>Sphingomonadaceae</taxon>
        <taxon>Novosphingobium</taxon>
    </lineage>
</organism>
<evidence type="ECO:0000313" key="1">
    <source>
        <dbReference type="EMBL" id="EQB08778.1"/>
    </source>
</evidence>
<proteinExistence type="predicted"/>
<sequence>MAHLLALHATPASATVDIAYVDQGHTNACAAIAGAARAITLEISKLPEAKYSFVLPSGR</sequence>
<keyword evidence="2" id="KW-1185">Reference proteome</keyword>
<dbReference type="Proteomes" id="UP000015527">
    <property type="component" value="Unassembled WGS sequence"/>
</dbReference>
<name>T0H9K8_9SPHN</name>